<evidence type="ECO:0000313" key="2">
    <source>
        <dbReference type="EMBL" id="KAH3893851.1"/>
    </source>
</evidence>
<organism evidence="2 3">
    <name type="scientific">Dreissena polymorpha</name>
    <name type="common">Zebra mussel</name>
    <name type="synonym">Mytilus polymorpha</name>
    <dbReference type="NCBI Taxonomy" id="45954"/>
    <lineage>
        <taxon>Eukaryota</taxon>
        <taxon>Metazoa</taxon>
        <taxon>Spiralia</taxon>
        <taxon>Lophotrochozoa</taxon>
        <taxon>Mollusca</taxon>
        <taxon>Bivalvia</taxon>
        <taxon>Autobranchia</taxon>
        <taxon>Heteroconchia</taxon>
        <taxon>Euheterodonta</taxon>
        <taxon>Imparidentia</taxon>
        <taxon>Neoheterodontei</taxon>
        <taxon>Myida</taxon>
        <taxon>Dreissenoidea</taxon>
        <taxon>Dreissenidae</taxon>
        <taxon>Dreissena</taxon>
    </lineage>
</organism>
<protein>
    <submittedName>
        <fullName evidence="2">Uncharacterized protein</fullName>
    </submittedName>
</protein>
<proteinExistence type="predicted"/>
<gene>
    <name evidence="2" type="ORF">DPMN_018003</name>
</gene>
<evidence type="ECO:0000313" key="3">
    <source>
        <dbReference type="Proteomes" id="UP000828390"/>
    </source>
</evidence>
<dbReference type="SUPFAM" id="SSF48452">
    <property type="entry name" value="TPR-like"/>
    <property type="match status" value="1"/>
</dbReference>
<dbReference type="PROSITE" id="PS50005">
    <property type="entry name" value="TPR"/>
    <property type="match status" value="1"/>
</dbReference>
<dbReference type="EMBL" id="JAIWYP010000001">
    <property type="protein sequence ID" value="KAH3893851.1"/>
    <property type="molecule type" value="Genomic_DNA"/>
</dbReference>
<dbReference type="AlphaFoldDB" id="A0A9D4S6X0"/>
<sequence length="217" mass="24666">MKYKTGSSVCTDSGNDNRREWNFATLHDLHVRANSVLRQAMLNERYKRWRKLDSWCGFRSLADFRTAQDFGQVSLPAAGNAVRLVVDLYNELLWLIDLAHFPEDYEPPSSYSMLLYELHYHLGVAYQHLGNHGNAVKEYSKTIEVVSISKNGCLAGCLTNSCLMTPIYTRRAFAHAKLGLATSETSLDVYYRFLQAISEGRREGGGFRQSVTSEYFA</sequence>
<reference evidence="2" key="2">
    <citation type="submission" date="2020-11" db="EMBL/GenBank/DDBJ databases">
        <authorList>
            <person name="McCartney M.A."/>
            <person name="Auch B."/>
            <person name="Kono T."/>
            <person name="Mallez S."/>
            <person name="Becker A."/>
            <person name="Gohl D.M."/>
            <person name="Silverstein K.A.T."/>
            <person name="Koren S."/>
            <person name="Bechman K.B."/>
            <person name="Herman A."/>
            <person name="Abrahante J.E."/>
            <person name="Garbe J."/>
        </authorList>
    </citation>
    <scope>NUCLEOTIDE SEQUENCE</scope>
    <source>
        <strain evidence="2">Duluth1</strain>
        <tissue evidence="2">Whole animal</tissue>
    </source>
</reference>
<keyword evidence="1" id="KW-0802">TPR repeat</keyword>
<feature type="repeat" description="TPR" evidence="1">
    <location>
        <begin position="116"/>
        <end position="149"/>
    </location>
</feature>
<comment type="caution">
    <text evidence="2">The sequence shown here is derived from an EMBL/GenBank/DDBJ whole genome shotgun (WGS) entry which is preliminary data.</text>
</comment>
<name>A0A9D4S6X0_DREPO</name>
<evidence type="ECO:0000256" key="1">
    <source>
        <dbReference type="PROSITE-ProRule" id="PRU00339"/>
    </source>
</evidence>
<reference evidence="2" key="1">
    <citation type="journal article" date="2019" name="bioRxiv">
        <title>The Genome of the Zebra Mussel, Dreissena polymorpha: A Resource for Invasive Species Research.</title>
        <authorList>
            <person name="McCartney M.A."/>
            <person name="Auch B."/>
            <person name="Kono T."/>
            <person name="Mallez S."/>
            <person name="Zhang Y."/>
            <person name="Obille A."/>
            <person name="Becker A."/>
            <person name="Abrahante J.E."/>
            <person name="Garbe J."/>
            <person name="Badalamenti J.P."/>
            <person name="Herman A."/>
            <person name="Mangelson H."/>
            <person name="Liachko I."/>
            <person name="Sullivan S."/>
            <person name="Sone E.D."/>
            <person name="Koren S."/>
            <person name="Silverstein K.A.T."/>
            <person name="Beckman K.B."/>
            <person name="Gohl D.M."/>
        </authorList>
    </citation>
    <scope>NUCLEOTIDE SEQUENCE</scope>
    <source>
        <strain evidence="2">Duluth1</strain>
        <tissue evidence="2">Whole animal</tissue>
    </source>
</reference>
<dbReference type="InterPro" id="IPR011990">
    <property type="entry name" value="TPR-like_helical_dom_sf"/>
</dbReference>
<dbReference type="Proteomes" id="UP000828390">
    <property type="component" value="Unassembled WGS sequence"/>
</dbReference>
<dbReference type="InterPro" id="IPR019734">
    <property type="entry name" value="TPR_rpt"/>
</dbReference>
<keyword evidence="3" id="KW-1185">Reference proteome</keyword>
<accession>A0A9D4S6X0</accession>